<evidence type="ECO:0000313" key="1">
    <source>
        <dbReference type="EMBL" id="MEN1761273.1"/>
    </source>
</evidence>
<sequence length="57" mass="6287">MALTAISTRVDFSGVVPVLRVLHNVRWIFSFVFSGSYCNVGQSQSNQAENIGRQISV</sequence>
<keyword evidence="2" id="KW-1185">Reference proteome</keyword>
<gene>
    <name evidence="1" type="ORF">AAIG11_12340</name>
</gene>
<proteinExistence type="predicted"/>
<dbReference type="RefSeq" id="WP_343186570.1">
    <property type="nucleotide sequence ID" value="NZ_JBCITM010000013.1"/>
</dbReference>
<protein>
    <submittedName>
        <fullName evidence="1">Uncharacterized protein</fullName>
    </submittedName>
</protein>
<organism evidence="1 2">
    <name type="scientific">Anoxynatronum sibiricum</name>
    <dbReference type="NCBI Taxonomy" id="210623"/>
    <lineage>
        <taxon>Bacteria</taxon>
        <taxon>Bacillati</taxon>
        <taxon>Bacillota</taxon>
        <taxon>Clostridia</taxon>
        <taxon>Eubacteriales</taxon>
        <taxon>Clostridiaceae</taxon>
        <taxon>Anoxynatronum</taxon>
    </lineage>
</organism>
<comment type="caution">
    <text evidence="1">The sequence shown here is derived from an EMBL/GenBank/DDBJ whole genome shotgun (WGS) entry which is preliminary data.</text>
</comment>
<accession>A0ABU9VWA9</accession>
<reference evidence="1 2" key="1">
    <citation type="submission" date="2024-04" db="EMBL/GenBank/DDBJ databases">
        <title>Genome sequencing and metabolic network reconstruction of aminoacids and betaine degradation by Anoxynatronum sibiricum.</title>
        <authorList>
            <person name="Detkova E.N."/>
            <person name="Boltjanskaja Y.V."/>
            <person name="Mardanov A.V."/>
            <person name="Kevbrin V."/>
        </authorList>
    </citation>
    <scope>NUCLEOTIDE SEQUENCE [LARGE SCALE GENOMIC DNA]</scope>
    <source>
        <strain evidence="1 2">Z-7981</strain>
    </source>
</reference>
<dbReference type="EMBL" id="JBCITM010000013">
    <property type="protein sequence ID" value="MEN1761273.1"/>
    <property type="molecule type" value="Genomic_DNA"/>
</dbReference>
<evidence type="ECO:0000313" key="2">
    <source>
        <dbReference type="Proteomes" id="UP001407405"/>
    </source>
</evidence>
<dbReference type="Proteomes" id="UP001407405">
    <property type="component" value="Unassembled WGS sequence"/>
</dbReference>
<name>A0ABU9VWA9_9CLOT</name>